<feature type="region of interest" description="Disordered" evidence="1">
    <location>
        <begin position="42"/>
        <end position="66"/>
    </location>
</feature>
<evidence type="ECO:0000313" key="2">
    <source>
        <dbReference type="EMBL" id="KAF9819542.1"/>
    </source>
</evidence>
<feature type="region of interest" description="Disordered" evidence="1">
    <location>
        <begin position="162"/>
        <end position="187"/>
    </location>
</feature>
<organism evidence="2 3">
    <name type="scientific">Rhodonia placenta</name>
    <dbReference type="NCBI Taxonomy" id="104341"/>
    <lineage>
        <taxon>Eukaryota</taxon>
        <taxon>Fungi</taxon>
        <taxon>Dikarya</taxon>
        <taxon>Basidiomycota</taxon>
        <taxon>Agaricomycotina</taxon>
        <taxon>Agaricomycetes</taxon>
        <taxon>Polyporales</taxon>
        <taxon>Adustoporiaceae</taxon>
        <taxon>Rhodonia</taxon>
    </lineage>
</organism>
<reference evidence="2" key="1">
    <citation type="submission" date="2020-11" db="EMBL/GenBank/DDBJ databases">
        <authorList>
            <person name="Koelle M."/>
            <person name="Horta M.A.C."/>
            <person name="Nowrousian M."/>
            <person name="Ohm R.A."/>
            <person name="Benz P."/>
            <person name="Pilgard A."/>
        </authorList>
    </citation>
    <scope>NUCLEOTIDE SEQUENCE</scope>
    <source>
        <strain evidence="2">FPRL280</strain>
    </source>
</reference>
<feature type="compositionally biased region" description="Low complexity" evidence="1">
    <location>
        <begin position="89"/>
        <end position="103"/>
    </location>
</feature>
<dbReference type="EMBL" id="JADOXO010000017">
    <property type="protein sequence ID" value="KAF9819542.1"/>
    <property type="molecule type" value="Genomic_DNA"/>
</dbReference>
<name>A0A8H7U5A8_9APHY</name>
<accession>A0A8H7U5A8</accession>
<reference evidence="2" key="2">
    <citation type="journal article" name="Front. Microbiol.">
        <title>Degradative Capacity of Two Strains of Rhodonia placenta: From Phenotype to Genotype.</title>
        <authorList>
            <person name="Kolle M."/>
            <person name="Horta M.A.C."/>
            <person name="Nowrousian M."/>
            <person name="Ohm R.A."/>
            <person name="Benz J.P."/>
            <person name="Pilgard A."/>
        </authorList>
    </citation>
    <scope>NUCLEOTIDE SEQUENCE</scope>
    <source>
        <strain evidence="2">FPRL280</strain>
    </source>
</reference>
<feature type="region of interest" description="Disordered" evidence="1">
    <location>
        <begin position="79"/>
        <end position="145"/>
    </location>
</feature>
<protein>
    <submittedName>
        <fullName evidence="2">Uncharacterized protein</fullName>
    </submittedName>
</protein>
<dbReference type="Proteomes" id="UP000639403">
    <property type="component" value="Unassembled WGS sequence"/>
</dbReference>
<feature type="region of interest" description="Disordered" evidence="1">
    <location>
        <begin position="1"/>
        <end position="25"/>
    </location>
</feature>
<feature type="compositionally biased region" description="Polar residues" evidence="1">
    <location>
        <begin position="52"/>
        <end position="65"/>
    </location>
</feature>
<comment type="caution">
    <text evidence="2">The sequence shown here is derived from an EMBL/GenBank/DDBJ whole genome shotgun (WGS) entry which is preliminary data.</text>
</comment>
<feature type="region of interest" description="Disordered" evidence="1">
    <location>
        <begin position="446"/>
        <end position="480"/>
    </location>
</feature>
<evidence type="ECO:0000256" key="1">
    <source>
        <dbReference type="SAM" id="MobiDB-lite"/>
    </source>
</evidence>
<gene>
    <name evidence="2" type="ORF">IEO21_02006</name>
</gene>
<dbReference type="AlphaFoldDB" id="A0A8H7U5A8"/>
<proteinExistence type="predicted"/>
<evidence type="ECO:0000313" key="3">
    <source>
        <dbReference type="Proteomes" id="UP000639403"/>
    </source>
</evidence>
<sequence length="522" mass="56942">MIIFDKAASPGSLRRRAPGSPRTLTLEELPPAYESLDNTLSSFADSEPISPNRASTWGQPSTSRRPSLALGLSRLQKVLPNIPSPTSPSTPSSTPVVRSQSVPDVPSQLVPDTQQPHPPVAGPSRVSIPEPKVVNGTVKGSPTPDLYSPLVDGAARQSIADSMLHPDTTSKKFSSNIPSPRPRPTINLRRCRSSVTPTEPPKPQTVAQVNALVLELLRDLVKQSEADSYTTSLVSGCSEACRSYGIPFSVLLQEPSLEGHSPIYWAIIRRDSHATPSSADVVTSLFSPISSLSDATISEIRLACLHNSDQLLYQQLRRWSAFNPVSGMEEMLMGGSVPHDTIVVENAPDDERAFMVRFRVPMFQKRLRISKHIALEFIARGALPRRFSTRRLWSVRLLIASAENATLRPKAKLGTCVVTLSLLEHSPPTLLDSRFVIQEVHRSASRTSSRDAAGPSRAKKAQNAPANSVRLKTGSTKLTPENKKNFLSASFKDRVIAENLQNHTYWATLGYSESSFVDADGV</sequence>